<feature type="region of interest" description="Disordered" evidence="1">
    <location>
        <begin position="155"/>
        <end position="203"/>
    </location>
</feature>
<keyword evidence="3" id="KW-1185">Reference proteome</keyword>
<protein>
    <recommendedName>
        <fullName evidence="4">F-box domain-containing protein</fullName>
    </recommendedName>
</protein>
<feature type="compositionally biased region" description="Basic and acidic residues" evidence="1">
    <location>
        <begin position="170"/>
        <end position="187"/>
    </location>
</feature>
<dbReference type="Proteomes" id="UP001556367">
    <property type="component" value="Unassembled WGS sequence"/>
</dbReference>
<proteinExistence type="predicted"/>
<dbReference type="EMBL" id="JASNQZ010000005">
    <property type="protein sequence ID" value="KAL0957676.1"/>
    <property type="molecule type" value="Genomic_DNA"/>
</dbReference>
<organism evidence="2 3">
    <name type="scientific">Hohenbuehelia grisea</name>
    <dbReference type="NCBI Taxonomy" id="104357"/>
    <lineage>
        <taxon>Eukaryota</taxon>
        <taxon>Fungi</taxon>
        <taxon>Dikarya</taxon>
        <taxon>Basidiomycota</taxon>
        <taxon>Agaricomycotina</taxon>
        <taxon>Agaricomycetes</taxon>
        <taxon>Agaricomycetidae</taxon>
        <taxon>Agaricales</taxon>
        <taxon>Pleurotineae</taxon>
        <taxon>Pleurotaceae</taxon>
        <taxon>Hohenbuehelia</taxon>
    </lineage>
</organism>
<name>A0ABR3JPJ5_9AGAR</name>
<evidence type="ECO:0000313" key="3">
    <source>
        <dbReference type="Proteomes" id="UP001556367"/>
    </source>
</evidence>
<feature type="compositionally biased region" description="Acidic residues" evidence="1">
    <location>
        <begin position="188"/>
        <end position="201"/>
    </location>
</feature>
<gene>
    <name evidence="2" type="ORF">HGRIS_001457</name>
</gene>
<comment type="caution">
    <text evidence="2">The sequence shown here is derived from an EMBL/GenBank/DDBJ whole genome shotgun (WGS) entry which is preliminary data.</text>
</comment>
<sequence length="484" mass="54192">MAAPRLPVPAEIWIHILKQALGSDFFKAEPPFDMDHFMDLDKSSHNQYWPKPDTQPASLKDASALSLVCKDWHGILTPKLYSTLWVKTVTPSKESLARARPGLMTLGLYVRHLHVRASADPHAVYELLDVLPNLESLVFEDLPMDVVYKSSIDWDEGSEEDGEHVEDEMDHGGEMEGDHDGVDTDGERDWEEGLEGSDDDAENLKTLPESFGTIIPGAFPEEPANALSQLKTIFWGNNDVNFRPVWNSFFRSIILRNPNIEKLGLRCWLPGLFQEHNFSASDSVVFPSLTTLCALEGKFEHEARASQFSPGLLRATDFPCLETMIISPNSLIGLCVPPEDTFIGMLAPQIRTLDVSRQSGRCAIAFQPNTFPSFTHLEEMRYVFYCFGPLSIEVGIPKLTTLRIELPIVGAESCGRFDELLAHDLKLFLDRGYLPELTKVVFTGPDETLGMLARLPRSTSLDIMRAQSWCSFEYACGPVVDNAR</sequence>
<accession>A0ABR3JPJ5</accession>
<evidence type="ECO:0000313" key="2">
    <source>
        <dbReference type="EMBL" id="KAL0957676.1"/>
    </source>
</evidence>
<feature type="compositionally biased region" description="Acidic residues" evidence="1">
    <location>
        <begin position="155"/>
        <end position="169"/>
    </location>
</feature>
<reference evidence="3" key="1">
    <citation type="submission" date="2024-06" db="EMBL/GenBank/DDBJ databases">
        <title>Multi-omics analyses provide insights into the biosynthesis of the anticancer antibiotic pleurotin in Hohenbuehelia grisea.</title>
        <authorList>
            <person name="Weaver J.A."/>
            <person name="Alberti F."/>
        </authorList>
    </citation>
    <scope>NUCLEOTIDE SEQUENCE [LARGE SCALE GENOMIC DNA]</scope>
    <source>
        <strain evidence="3">T-177</strain>
    </source>
</reference>
<evidence type="ECO:0008006" key="4">
    <source>
        <dbReference type="Google" id="ProtNLM"/>
    </source>
</evidence>
<evidence type="ECO:0000256" key="1">
    <source>
        <dbReference type="SAM" id="MobiDB-lite"/>
    </source>
</evidence>